<dbReference type="PANTHER" id="PTHR43214">
    <property type="entry name" value="TWO-COMPONENT RESPONSE REGULATOR"/>
    <property type="match status" value="1"/>
</dbReference>
<proteinExistence type="predicted"/>
<protein>
    <submittedName>
        <fullName evidence="6">DNA-binding response regulator</fullName>
    </submittedName>
</protein>
<comment type="caution">
    <text evidence="6">The sequence shown here is derived from an EMBL/GenBank/DDBJ whole genome shotgun (WGS) entry which is preliminary data.</text>
</comment>
<accession>A0A918B9C8</accession>
<dbReference type="Pfam" id="PF00072">
    <property type="entry name" value="Response_reg"/>
    <property type="match status" value="1"/>
</dbReference>
<keyword evidence="7" id="KW-1185">Reference proteome</keyword>
<dbReference type="PROSITE" id="PS50110">
    <property type="entry name" value="RESPONSE_REGULATORY"/>
    <property type="match status" value="1"/>
</dbReference>
<dbReference type="InterPro" id="IPR058245">
    <property type="entry name" value="NreC/VraR/RcsB-like_REC"/>
</dbReference>
<keyword evidence="1" id="KW-0597">Phosphoprotein</keyword>
<dbReference type="GO" id="GO:0003677">
    <property type="term" value="F:DNA binding"/>
    <property type="evidence" value="ECO:0007669"/>
    <property type="project" value="UniProtKB-KW"/>
</dbReference>
<dbReference type="GO" id="GO:0006355">
    <property type="term" value="P:regulation of DNA-templated transcription"/>
    <property type="evidence" value="ECO:0007669"/>
    <property type="project" value="InterPro"/>
</dbReference>
<organism evidence="6 7">
    <name type="scientific">Streptomyces ruber</name>
    <dbReference type="NCBI Taxonomy" id="83378"/>
    <lineage>
        <taxon>Bacteria</taxon>
        <taxon>Bacillati</taxon>
        <taxon>Actinomycetota</taxon>
        <taxon>Actinomycetes</taxon>
        <taxon>Kitasatosporales</taxon>
        <taxon>Streptomycetaceae</taxon>
        <taxon>Streptomyces</taxon>
    </lineage>
</organism>
<dbReference type="GO" id="GO:0000160">
    <property type="term" value="P:phosphorelay signal transduction system"/>
    <property type="evidence" value="ECO:0007669"/>
    <property type="project" value="InterPro"/>
</dbReference>
<name>A0A918B9C8_9ACTN</name>
<evidence type="ECO:0000259" key="4">
    <source>
        <dbReference type="PROSITE" id="PS50043"/>
    </source>
</evidence>
<feature type="domain" description="Response regulatory" evidence="5">
    <location>
        <begin position="6"/>
        <end position="122"/>
    </location>
</feature>
<dbReference type="InterPro" id="IPR000792">
    <property type="entry name" value="Tscrpt_reg_LuxR_C"/>
</dbReference>
<dbReference type="SMART" id="SM00448">
    <property type="entry name" value="REC"/>
    <property type="match status" value="1"/>
</dbReference>
<sequence length="229" mass="24868">MLSRIKVLLVDDEQIVLEGLRTLLEGFSEFSVVGTARDGASALRLMRAGRPQIVLIGLRQPGMGGVAVTRALRRESVHVRIVFLASHQQPVYVREAFQAGANAYLSRTTISATELHDALLTVYREGAVFSPAIAGHLLQLVSGQGGEEFDSPFARLTGRERQILSMVADDHETGHIATSLGISPKTVRNYLSRIYAKLGTPGRVQTALYAKRSLGYHGTAQSAESIQTE</sequence>
<dbReference type="CDD" id="cd17535">
    <property type="entry name" value="REC_NarL-like"/>
    <property type="match status" value="1"/>
</dbReference>
<evidence type="ECO:0000313" key="7">
    <source>
        <dbReference type="Proteomes" id="UP000620156"/>
    </source>
</evidence>
<dbReference type="CDD" id="cd06170">
    <property type="entry name" value="LuxR_C_like"/>
    <property type="match status" value="1"/>
</dbReference>
<dbReference type="AlphaFoldDB" id="A0A918B9C8"/>
<dbReference type="Gene3D" id="3.40.50.2300">
    <property type="match status" value="1"/>
</dbReference>
<dbReference type="SUPFAM" id="SSF46894">
    <property type="entry name" value="C-terminal effector domain of the bipartite response regulators"/>
    <property type="match status" value="1"/>
</dbReference>
<keyword evidence="2 6" id="KW-0238">DNA-binding</keyword>
<dbReference type="InterPro" id="IPR039420">
    <property type="entry name" value="WalR-like"/>
</dbReference>
<dbReference type="InterPro" id="IPR011006">
    <property type="entry name" value="CheY-like_superfamily"/>
</dbReference>
<dbReference type="Proteomes" id="UP000620156">
    <property type="component" value="Unassembled WGS sequence"/>
</dbReference>
<dbReference type="EMBL" id="BMQK01000002">
    <property type="protein sequence ID" value="GGQ47855.1"/>
    <property type="molecule type" value="Genomic_DNA"/>
</dbReference>
<evidence type="ECO:0000256" key="1">
    <source>
        <dbReference type="ARBA" id="ARBA00022553"/>
    </source>
</evidence>
<dbReference type="SMART" id="SM00421">
    <property type="entry name" value="HTH_LUXR"/>
    <property type="match status" value="1"/>
</dbReference>
<dbReference type="PROSITE" id="PS00622">
    <property type="entry name" value="HTH_LUXR_1"/>
    <property type="match status" value="1"/>
</dbReference>
<evidence type="ECO:0000256" key="2">
    <source>
        <dbReference type="ARBA" id="ARBA00023125"/>
    </source>
</evidence>
<feature type="domain" description="HTH luxR-type" evidence="4">
    <location>
        <begin position="149"/>
        <end position="214"/>
    </location>
</feature>
<evidence type="ECO:0000256" key="3">
    <source>
        <dbReference type="PROSITE-ProRule" id="PRU00169"/>
    </source>
</evidence>
<reference evidence="6" key="1">
    <citation type="journal article" date="2014" name="Int. J. Syst. Evol. Microbiol.">
        <title>Complete genome sequence of Corynebacterium casei LMG S-19264T (=DSM 44701T), isolated from a smear-ripened cheese.</title>
        <authorList>
            <consortium name="US DOE Joint Genome Institute (JGI-PGF)"/>
            <person name="Walter F."/>
            <person name="Albersmeier A."/>
            <person name="Kalinowski J."/>
            <person name="Ruckert C."/>
        </authorList>
    </citation>
    <scope>NUCLEOTIDE SEQUENCE</scope>
    <source>
        <strain evidence="6">JCM 3131</strain>
    </source>
</reference>
<evidence type="ECO:0000313" key="6">
    <source>
        <dbReference type="EMBL" id="GGQ47855.1"/>
    </source>
</evidence>
<dbReference type="PROSITE" id="PS50043">
    <property type="entry name" value="HTH_LUXR_2"/>
    <property type="match status" value="1"/>
</dbReference>
<reference evidence="6" key="2">
    <citation type="submission" date="2020-09" db="EMBL/GenBank/DDBJ databases">
        <authorList>
            <person name="Sun Q."/>
            <person name="Ohkuma M."/>
        </authorList>
    </citation>
    <scope>NUCLEOTIDE SEQUENCE</scope>
    <source>
        <strain evidence="6">JCM 3131</strain>
    </source>
</reference>
<dbReference type="InterPro" id="IPR016032">
    <property type="entry name" value="Sig_transdc_resp-reg_C-effctor"/>
</dbReference>
<dbReference type="SUPFAM" id="SSF52172">
    <property type="entry name" value="CheY-like"/>
    <property type="match status" value="1"/>
</dbReference>
<gene>
    <name evidence="6" type="ORF">GCM10010145_16210</name>
</gene>
<dbReference type="Pfam" id="PF00196">
    <property type="entry name" value="GerE"/>
    <property type="match status" value="1"/>
</dbReference>
<dbReference type="PRINTS" id="PR00038">
    <property type="entry name" value="HTHLUXR"/>
</dbReference>
<dbReference type="RefSeq" id="WP_189215969.1">
    <property type="nucleotide sequence ID" value="NZ_BMQK01000002.1"/>
</dbReference>
<evidence type="ECO:0000259" key="5">
    <source>
        <dbReference type="PROSITE" id="PS50110"/>
    </source>
</evidence>
<dbReference type="InterPro" id="IPR001789">
    <property type="entry name" value="Sig_transdc_resp-reg_receiver"/>
</dbReference>
<comment type="caution">
    <text evidence="3">Lacks conserved residue(s) required for the propagation of feature annotation.</text>
</comment>